<dbReference type="Gene3D" id="3.10.450.150">
    <property type="entry name" value="enterococcus faecalis protein"/>
    <property type="match status" value="1"/>
</dbReference>
<dbReference type="Proteomes" id="UP000199662">
    <property type="component" value="Unassembled WGS sequence"/>
</dbReference>
<proteinExistence type="predicted"/>
<evidence type="ECO:0000313" key="2">
    <source>
        <dbReference type="Proteomes" id="UP000199662"/>
    </source>
</evidence>
<evidence type="ECO:0008006" key="3">
    <source>
        <dbReference type="Google" id="ProtNLM"/>
    </source>
</evidence>
<dbReference type="STRING" id="84035.SAMN05660742_114103"/>
<name>A0A1H7BA78_9FIRM</name>
<dbReference type="AlphaFoldDB" id="A0A1H7BA78"/>
<organism evidence="1 2">
    <name type="scientific">Propionispira arboris</name>
    <dbReference type="NCBI Taxonomy" id="84035"/>
    <lineage>
        <taxon>Bacteria</taxon>
        <taxon>Bacillati</taxon>
        <taxon>Bacillota</taxon>
        <taxon>Negativicutes</taxon>
        <taxon>Selenomonadales</taxon>
        <taxon>Selenomonadaceae</taxon>
        <taxon>Propionispira</taxon>
    </lineage>
</organism>
<dbReference type="InterPro" id="IPR009303">
    <property type="entry name" value="DUF960"/>
</dbReference>
<accession>A0A1H7BA78</accession>
<reference evidence="1 2" key="1">
    <citation type="submission" date="2016-10" db="EMBL/GenBank/DDBJ databases">
        <authorList>
            <person name="de Groot N.N."/>
        </authorList>
    </citation>
    <scope>NUCLEOTIDE SEQUENCE [LARGE SCALE GENOMIC DNA]</scope>
    <source>
        <strain evidence="1 2">DSM 2179</strain>
    </source>
</reference>
<sequence length="100" mass="11666">MFTNKRYITCGISSAIPEELQLALWSMIDNFRASTDIEVDYLQIFSLSNQKGKQKIIHRQEEPVYYNEIVVAFIWNPVENAKIFVVDDGEHSTMMLAEEY</sequence>
<dbReference type="EMBL" id="FNZK01000014">
    <property type="protein sequence ID" value="SEJ71392.1"/>
    <property type="molecule type" value="Genomic_DNA"/>
</dbReference>
<dbReference type="Pfam" id="PF06124">
    <property type="entry name" value="DUF960"/>
    <property type="match status" value="1"/>
</dbReference>
<protein>
    <recommendedName>
        <fullName evidence="3">DUF960 domain-containing protein</fullName>
    </recommendedName>
</protein>
<gene>
    <name evidence="1" type="ORF">SAMN05660742_114103</name>
</gene>
<evidence type="ECO:0000313" key="1">
    <source>
        <dbReference type="EMBL" id="SEJ71392.1"/>
    </source>
</evidence>
<keyword evidence="2" id="KW-1185">Reference proteome</keyword>